<protein>
    <recommendedName>
        <fullName evidence="10">D-2-hydroxyacid dehydrogenase</fullName>
    </recommendedName>
</protein>
<dbReference type="PANTHER" id="PTHR43333:SF1">
    <property type="entry name" value="D-ISOMER SPECIFIC 2-HYDROXYACID DEHYDROGENASE NAD-BINDING DOMAIN-CONTAINING PROTEIN"/>
    <property type="match status" value="1"/>
</dbReference>
<evidence type="ECO:0000256" key="3">
    <source>
        <dbReference type="RuleBase" id="RU003719"/>
    </source>
</evidence>
<proteinExistence type="inferred from homology"/>
<dbReference type="Proteomes" id="UP000232149">
    <property type="component" value="Unassembled WGS sequence"/>
</dbReference>
<dbReference type="EMBL" id="NPDU01000025">
    <property type="protein sequence ID" value="PJZ61838.1"/>
    <property type="molecule type" value="Genomic_DNA"/>
</dbReference>
<evidence type="ECO:0000256" key="1">
    <source>
        <dbReference type="ARBA" id="ARBA00023002"/>
    </source>
</evidence>
<evidence type="ECO:0000259" key="5">
    <source>
        <dbReference type="Pfam" id="PF02826"/>
    </source>
</evidence>
<dbReference type="Gene3D" id="3.40.50.720">
    <property type="entry name" value="NAD(P)-binding Rossmann-like Domain"/>
    <property type="match status" value="2"/>
</dbReference>
<dbReference type="AlphaFoldDB" id="A0A2M9YPC3"/>
<dbReference type="GO" id="GO:0051287">
    <property type="term" value="F:NAD binding"/>
    <property type="evidence" value="ECO:0007669"/>
    <property type="project" value="InterPro"/>
</dbReference>
<accession>A0A2M9YPC3</accession>
<keyword evidence="8" id="KW-1185">Reference proteome</keyword>
<evidence type="ECO:0000313" key="8">
    <source>
        <dbReference type="Proteomes" id="UP000232149"/>
    </source>
</evidence>
<dbReference type="Pfam" id="PF00389">
    <property type="entry name" value="2-Hacid_dh"/>
    <property type="match status" value="1"/>
</dbReference>
<evidence type="ECO:0008006" key="10">
    <source>
        <dbReference type="Google" id="ProtNLM"/>
    </source>
</evidence>
<evidence type="ECO:0000313" key="7">
    <source>
        <dbReference type="EMBL" id="PJZ61838.1"/>
    </source>
</evidence>
<keyword evidence="2" id="KW-0520">NAD</keyword>
<feature type="domain" description="D-isomer specific 2-hydroxyacid dehydrogenase catalytic" evidence="4">
    <location>
        <begin position="55"/>
        <end position="324"/>
    </location>
</feature>
<dbReference type="Proteomes" id="UP000232188">
    <property type="component" value="Unassembled WGS sequence"/>
</dbReference>
<reference evidence="8 9" key="1">
    <citation type="submission" date="2017-07" db="EMBL/GenBank/DDBJ databases">
        <title>Leptospira spp. isolated from tropical soils.</title>
        <authorList>
            <person name="Thibeaux R."/>
            <person name="Iraola G."/>
            <person name="Ferres I."/>
            <person name="Bierque E."/>
            <person name="Girault D."/>
            <person name="Soupe-Gilbert M.-E."/>
            <person name="Picardeau M."/>
            <person name="Goarant C."/>
        </authorList>
    </citation>
    <scope>NUCLEOTIDE SEQUENCE [LARGE SCALE GENOMIC DNA]</scope>
    <source>
        <strain evidence="6 9">FH2-B-C1</strain>
        <strain evidence="7 8">FH2-B-D1</strain>
    </source>
</reference>
<dbReference type="RefSeq" id="WP_100785486.1">
    <property type="nucleotide sequence ID" value="NZ_NPDU01000025.1"/>
</dbReference>
<gene>
    <name evidence="7" type="ORF">CH376_11365</name>
    <name evidence="6" type="ORF">CH380_09350</name>
</gene>
<feature type="domain" description="D-isomer specific 2-hydroxyacid dehydrogenase NAD-binding" evidence="5">
    <location>
        <begin position="111"/>
        <end position="293"/>
    </location>
</feature>
<dbReference type="SUPFAM" id="SSF51735">
    <property type="entry name" value="NAD(P)-binding Rossmann-fold domains"/>
    <property type="match status" value="1"/>
</dbReference>
<dbReference type="Pfam" id="PF02826">
    <property type="entry name" value="2-Hacid_dh_C"/>
    <property type="match status" value="1"/>
</dbReference>
<dbReference type="PANTHER" id="PTHR43333">
    <property type="entry name" value="2-HACID_DH_C DOMAIN-CONTAINING PROTEIN"/>
    <property type="match status" value="1"/>
</dbReference>
<evidence type="ECO:0000256" key="2">
    <source>
        <dbReference type="ARBA" id="ARBA00023027"/>
    </source>
</evidence>
<dbReference type="InterPro" id="IPR006140">
    <property type="entry name" value="D-isomer_DH_NAD-bd"/>
</dbReference>
<evidence type="ECO:0000313" key="6">
    <source>
        <dbReference type="EMBL" id="PJZ53394.1"/>
    </source>
</evidence>
<dbReference type="CDD" id="cd05300">
    <property type="entry name" value="2-Hacid_dh_1"/>
    <property type="match status" value="1"/>
</dbReference>
<evidence type="ECO:0000313" key="9">
    <source>
        <dbReference type="Proteomes" id="UP000232188"/>
    </source>
</evidence>
<dbReference type="GO" id="GO:0016616">
    <property type="term" value="F:oxidoreductase activity, acting on the CH-OH group of donors, NAD or NADP as acceptor"/>
    <property type="evidence" value="ECO:0007669"/>
    <property type="project" value="InterPro"/>
</dbReference>
<dbReference type="InterPro" id="IPR006139">
    <property type="entry name" value="D-isomer_2_OHA_DH_cat_dom"/>
</dbReference>
<dbReference type="EMBL" id="NPDV01000007">
    <property type="protein sequence ID" value="PJZ53394.1"/>
    <property type="molecule type" value="Genomic_DNA"/>
</dbReference>
<name>A0A2M9YPC3_9LEPT</name>
<dbReference type="SUPFAM" id="SSF52283">
    <property type="entry name" value="Formate/glycerate dehydrogenase catalytic domain-like"/>
    <property type="match status" value="1"/>
</dbReference>
<evidence type="ECO:0000259" key="4">
    <source>
        <dbReference type="Pfam" id="PF00389"/>
    </source>
</evidence>
<dbReference type="InterPro" id="IPR036291">
    <property type="entry name" value="NAD(P)-bd_dom_sf"/>
</dbReference>
<organism evidence="6 9">
    <name type="scientific">Leptospira adleri</name>
    <dbReference type="NCBI Taxonomy" id="2023186"/>
    <lineage>
        <taxon>Bacteria</taxon>
        <taxon>Pseudomonadati</taxon>
        <taxon>Spirochaetota</taxon>
        <taxon>Spirochaetia</taxon>
        <taxon>Leptospirales</taxon>
        <taxon>Leptospiraceae</taxon>
        <taxon>Leptospira</taxon>
    </lineage>
</organism>
<keyword evidence="1 3" id="KW-0560">Oxidoreductase</keyword>
<comment type="caution">
    <text evidence="6">The sequence shown here is derived from an EMBL/GenBank/DDBJ whole genome shotgun (WGS) entry which is preliminary data.</text>
</comment>
<sequence>MKRIIACDLFTHLNLYRIPTELLTAFKNEFPEFEIVPVNCPGFPRTVEGAEIFWGNRLRADMLAGYPKLKWIHFGSIGISDIRSSEAKERQILITNSKGTSEKAVALTALGFLLSLTRGLKKSSELSARSKFSREDFDDYFGRVSDFSEFYNILILGYGEIGRIFGSYLTCLGIRYDVVVADKERKREGGYNSSYELKDLDGIVGHYDAVVNILPLTDLTKGIFDSSKFSRMKTNSFFINVGRGETVVENDLVQALVEKKIAGAGLDVFQNEPLDSSSPLHTLSNVVITPHIGAMSRSYWDKEFSLFSENLKLFIKNQELKNIVDLNRGY</sequence>
<comment type="similarity">
    <text evidence="3">Belongs to the D-isomer specific 2-hydroxyacid dehydrogenase family.</text>
</comment>